<name>A0A4V5NFZ3_9PEZI</name>
<feature type="region of interest" description="Disordered" evidence="1">
    <location>
        <begin position="1"/>
        <end position="81"/>
    </location>
</feature>
<feature type="compositionally biased region" description="Acidic residues" evidence="1">
    <location>
        <begin position="726"/>
        <end position="739"/>
    </location>
</feature>
<feature type="region of interest" description="Disordered" evidence="1">
    <location>
        <begin position="506"/>
        <end position="777"/>
    </location>
</feature>
<feature type="compositionally biased region" description="Gly residues" evidence="1">
    <location>
        <begin position="1026"/>
        <end position="1035"/>
    </location>
</feature>
<feature type="compositionally biased region" description="Acidic residues" evidence="1">
    <location>
        <begin position="1103"/>
        <end position="1118"/>
    </location>
</feature>
<organism evidence="2 3">
    <name type="scientific">Friedmanniomyces simplex</name>
    <dbReference type="NCBI Taxonomy" id="329884"/>
    <lineage>
        <taxon>Eukaryota</taxon>
        <taxon>Fungi</taxon>
        <taxon>Dikarya</taxon>
        <taxon>Ascomycota</taxon>
        <taxon>Pezizomycotina</taxon>
        <taxon>Dothideomycetes</taxon>
        <taxon>Dothideomycetidae</taxon>
        <taxon>Mycosphaerellales</taxon>
        <taxon>Teratosphaeriaceae</taxon>
        <taxon>Friedmanniomyces</taxon>
    </lineage>
</organism>
<feature type="compositionally biased region" description="Polar residues" evidence="1">
    <location>
        <begin position="72"/>
        <end position="81"/>
    </location>
</feature>
<dbReference type="Proteomes" id="UP000309340">
    <property type="component" value="Unassembled WGS sequence"/>
</dbReference>
<feature type="compositionally biased region" description="Gly residues" evidence="1">
    <location>
        <begin position="740"/>
        <end position="752"/>
    </location>
</feature>
<proteinExistence type="predicted"/>
<feature type="compositionally biased region" description="Low complexity" evidence="1">
    <location>
        <begin position="51"/>
        <end position="64"/>
    </location>
</feature>
<comment type="caution">
    <text evidence="2">The sequence shown here is derived from an EMBL/GenBank/DDBJ whole genome shotgun (WGS) entry which is preliminary data.</text>
</comment>
<feature type="compositionally biased region" description="Basic and acidic residues" evidence="1">
    <location>
        <begin position="506"/>
        <end position="576"/>
    </location>
</feature>
<feature type="compositionally biased region" description="Low complexity" evidence="1">
    <location>
        <begin position="979"/>
        <end position="994"/>
    </location>
</feature>
<feature type="compositionally biased region" description="Low complexity" evidence="1">
    <location>
        <begin position="1078"/>
        <end position="1087"/>
    </location>
</feature>
<evidence type="ECO:0008006" key="4">
    <source>
        <dbReference type="Google" id="ProtNLM"/>
    </source>
</evidence>
<sequence>MEGNREMACPDPSAHDHHNKLSEQASTAALYATDPARHTDPRENALGSDGKLSARSAAASLKYARPQDLPSYPSSGLSNADSAGKAAMLAKDYKMKELWHPELSAAGSKAALLAHRDGGKLDLWQPTASKAGNSAATLAMRTKGLSPELDRGYTADGKQRALLAATLSVSRSGAAPPPVAPSAYPDSKNAGFNALNAATKSHRANSVKTAADKRQPDGWNSDAMQAARVKHLGANMAPEMFGEHPPVEIEQEEKKHNAALRASAVSMAKQMYELQNRTVLGPDLRGGVEGAGAATARQQPSSQIDVKQEALRYIHLQDAAHKLAQERLAKVDKTFEAAKYREYYGYPDQPQSPPKKTANRLSMRSKDRRRATGDGNPSDSDSDDEGQAQKIRHQMTQLHTGLNSVDEQKRTDDRARVYAAAEKKVHAQMHNMDEKVFADTGKVPPAMMEEWEAKARARAVEEKREQAQHPGQTHIGGGKYIATAEIEAIAAARLKPTLDEISVAAEKRRARDQEVREEKEEAERGKREGKARQREEKEEGRRVKNEEKAAKKQHNEEVKARKSLDQRRSREVKRESGTAAAADEDAEDGNAAEAKPDKKRSSALGRITSRLRRGRKGGEEPGVPQETEKEGLPTTAVAGTAAAGATTEGAPVTDATKTAEQSTATNTAAPLPPTTKDEADAVSEVEDYEVLPAPPSAAHAAENDRDSGLLAGRPNLAQHYSHIGDSSDEEWDEDEEAGEGEGGFGGGTGVAGGHADKDEADGIQDAFARADQTKRADELAEKGKRLFGYGGGAGAGAAGTSAAGVVAGTGGSAGVAEAVPANSATVLDPDHQMAAATEGEGEAIDPCGDEAGGDVAERSGGLHQTVTANKLDPNVPVDGGSGAVSGGLAGDMLVGPGSDAFKPQISSNAADTVDPGVKSVEPSNKLEAREKQAGSKAPAAAETEQKGLRGFFGKFRKDRGGKEPGRISNSGMKYGGSADGAAAAAASGTAATTTMNPSEKVPAADPAGQVGGGVMTSDPTQISASGVGGVGGVGGSDPRAISPSSFRRRSGELDNLSDVSSSGAEEEDLQRGRGTGPGQKSSLMQQLGLGGNGNGKGKGRETVDDEADGDGDGDADQFEEARDHFDERLAPPPAFGGQAKSGSPVRETRFREDV</sequence>
<dbReference type="PANTHER" id="PTHR28298">
    <property type="entry name" value="EISOSOME PROTEIN 1"/>
    <property type="match status" value="1"/>
</dbReference>
<keyword evidence="3" id="KW-1185">Reference proteome</keyword>
<feature type="compositionally biased region" description="Basic and acidic residues" evidence="1">
    <location>
        <begin position="1119"/>
        <end position="1129"/>
    </location>
</feature>
<dbReference type="GO" id="GO:0070941">
    <property type="term" value="P:eisosome assembly"/>
    <property type="evidence" value="ECO:0007669"/>
    <property type="project" value="TreeGrafter"/>
</dbReference>
<protein>
    <recommendedName>
        <fullName evidence="4">Eisosome protein 1</fullName>
    </recommendedName>
</protein>
<feature type="region of interest" description="Disordered" evidence="1">
    <location>
        <begin position="344"/>
        <end position="388"/>
    </location>
</feature>
<dbReference type="OrthoDB" id="4070583at2759"/>
<feature type="compositionally biased region" description="Low complexity" evidence="1">
    <location>
        <begin position="633"/>
        <end position="653"/>
    </location>
</feature>
<accession>A0A4V5NFZ3</accession>
<dbReference type="STRING" id="329884.A0A4V5NFZ3"/>
<dbReference type="Pfam" id="PF12757">
    <property type="entry name" value="Eisosome1"/>
    <property type="match status" value="1"/>
</dbReference>
<dbReference type="PANTHER" id="PTHR28298:SF1">
    <property type="entry name" value="EISOSOME PROTEIN 1"/>
    <property type="match status" value="1"/>
</dbReference>
<feature type="compositionally biased region" description="Acidic residues" evidence="1">
    <location>
        <begin position="680"/>
        <end position="689"/>
    </location>
</feature>
<dbReference type="AlphaFoldDB" id="A0A4V5NFZ3"/>
<evidence type="ECO:0000256" key="1">
    <source>
        <dbReference type="SAM" id="MobiDB-lite"/>
    </source>
</evidence>
<reference evidence="2 3" key="1">
    <citation type="submission" date="2017-03" db="EMBL/GenBank/DDBJ databases">
        <title>Genomes of endolithic fungi from Antarctica.</title>
        <authorList>
            <person name="Coleine C."/>
            <person name="Masonjones S."/>
            <person name="Stajich J.E."/>
        </authorList>
    </citation>
    <scope>NUCLEOTIDE SEQUENCE [LARGE SCALE GENOMIC DNA]</scope>
    <source>
        <strain evidence="2 3">CCFEE 5184</strain>
    </source>
</reference>
<feature type="region of interest" description="Disordered" evidence="1">
    <location>
        <begin position="899"/>
        <end position="1154"/>
    </location>
</feature>
<dbReference type="EMBL" id="NAJQ01000530">
    <property type="protein sequence ID" value="TKA68119.1"/>
    <property type="molecule type" value="Genomic_DNA"/>
</dbReference>
<feature type="compositionally biased region" description="Basic and acidic residues" evidence="1">
    <location>
        <begin position="924"/>
        <end position="933"/>
    </location>
</feature>
<dbReference type="InterPro" id="IPR024527">
    <property type="entry name" value="Eisosome1"/>
</dbReference>
<evidence type="ECO:0000313" key="2">
    <source>
        <dbReference type="EMBL" id="TKA68119.1"/>
    </source>
</evidence>
<gene>
    <name evidence="2" type="ORF">B0A55_08295</name>
</gene>
<evidence type="ECO:0000313" key="3">
    <source>
        <dbReference type="Proteomes" id="UP000309340"/>
    </source>
</evidence>